<evidence type="ECO:0000259" key="1">
    <source>
        <dbReference type="SMART" id="SM00849"/>
    </source>
</evidence>
<dbReference type="PANTHER" id="PTHR46233">
    <property type="entry name" value="HYDROXYACYLGLUTATHIONE HYDROLASE GLOC"/>
    <property type="match status" value="1"/>
</dbReference>
<gene>
    <name evidence="2" type="ORF">ISU07_16650</name>
</gene>
<protein>
    <submittedName>
        <fullName evidence="2">MBL fold metallo-hydrolase</fullName>
    </submittedName>
</protein>
<keyword evidence="3" id="KW-1185">Reference proteome</keyword>
<proteinExistence type="predicted"/>
<dbReference type="CDD" id="cd06262">
    <property type="entry name" value="metallo-hydrolase-like_MBL-fold"/>
    <property type="match status" value="1"/>
</dbReference>
<organism evidence="2 3">
    <name type="scientific">Nocardioides islandensis</name>
    <dbReference type="NCBI Taxonomy" id="433663"/>
    <lineage>
        <taxon>Bacteria</taxon>
        <taxon>Bacillati</taxon>
        <taxon>Actinomycetota</taxon>
        <taxon>Actinomycetes</taxon>
        <taxon>Propionibacteriales</taxon>
        <taxon>Nocardioidaceae</taxon>
        <taxon>Nocardioides</taxon>
    </lineage>
</organism>
<name>A0A930VC22_9ACTN</name>
<accession>A0A930VC22</accession>
<dbReference type="InterPro" id="IPR001279">
    <property type="entry name" value="Metallo-B-lactamas"/>
</dbReference>
<dbReference type="AlphaFoldDB" id="A0A930VC22"/>
<evidence type="ECO:0000313" key="3">
    <source>
        <dbReference type="Proteomes" id="UP000640489"/>
    </source>
</evidence>
<dbReference type="EMBL" id="JADKPN010000011">
    <property type="protein sequence ID" value="MBF4764764.1"/>
    <property type="molecule type" value="Genomic_DNA"/>
</dbReference>
<dbReference type="Proteomes" id="UP000640489">
    <property type="component" value="Unassembled WGS sequence"/>
</dbReference>
<dbReference type="PANTHER" id="PTHR46233:SF1">
    <property type="entry name" value="CONSERVED PROTEIN"/>
    <property type="match status" value="1"/>
</dbReference>
<evidence type="ECO:0000313" key="2">
    <source>
        <dbReference type="EMBL" id="MBF4764764.1"/>
    </source>
</evidence>
<dbReference type="Pfam" id="PF00753">
    <property type="entry name" value="Lactamase_B"/>
    <property type="match status" value="1"/>
</dbReference>
<reference evidence="2" key="1">
    <citation type="submission" date="2020-11" db="EMBL/GenBank/DDBJ databases">
        <title>Nocardioides sp. nov., isolated from Soil of Cynanchum wilfordii Hemsley rhizosphere.</title>
        <authorList>
            <person name="Lee J.-S."/>
            <person name="Suh M.K."/>
            <person name="Kim J.-S."/>
        </authorList>
    </citation>
    <scope>NUCLEOTIDE SEQUENCE</scope>
    <source>
        <strain evidence="2">KCTC 19275</strain>
    </source>
</reference>
<dbReference type="SUPFAM" id="SSF56281">
    <property type="entry name" value="Metallo-hydrolase/oxidoreductase"/>
    <property type="match status" value="1"/>
</dbReference>
<dbReference type="InterPro" id="IPR036866">
    <property type="entry name" value="RibonucZ/Hydroxyglut_hydro"/>
</dbReference>
<dbReference type="SMART" id="SM00849">
    <property type="entry name" value="Lactamase_B"/>
    <property type="match status" value="1"/>
</dbReference>
<comment type="caution">
    <text evidence="2">The sequence shown here is derived from an EMBL/GenBank/DDBJ whole genome shotgun (WGS) entry which is preliminary data.</text>
</comment>
<feature type="domain" description="Metallo-beta-lactamase" evidence="1">
    <location>
        <begin position="33"/>
        <end position="202"/>
    </location>
</feature>
<sequence length="223" mass="23361">MTYTGEVAPGGPADTREAGDLVITKVAVDAEMSNNAYLLRCASTGDQVLVDAAAEPETLLALVGDGGLTHVVTTHQHWDHHRALADVVAATGAEVVAGAPDAGAITEQTGVPVTTSVEDGDTIPVGSCSLRVIRLTGHTPGSIALLYDDGSGRPHLFTGDSLFPGGVGNTRGNADNFRLLIDDVEAKVFGTLPDETWFYPGHGNDSTLGAERPHLPEWRERGW</sequence>
<dbReference type="RefSeq" id="WP_194707953.1">
    <property type="nucleotide sequence ID" value="NZ_JADKPN010000011.1"/>
</dbReference>
<dbReference type="InterPro" id="IPR051453">
    <property type="entry name" value="MBL_Glyoxalase_II"/>
</dbReference>
<dbReference type="Gene3D" id="3.60.15.10">
    <property type="entry name" value="Ribonuclease Z/Hydroxyacylglutathione hydrolase-like"/>
    <property type="match status" value="1"/>
</dbReference>